<feature type="compositionally biased region" description="Polar residues" evidence="1">
    <location>
        <begin position="1"/>
        <end position="17"/>
    </location>
</feature>
<proteinExistence type="predicted"/>
<name>I3PGB6_9ZZZZ</name>
<dbReference type="GO" id="GO:0016740">
    <property type="term" value="F:transferase activity"/>
    <property type="evidence" value="ECO:0007669"/>
    <property type="project" value="UniProtKB-KW"/>
</dbReference>
<dbReference type="AlphaFoldDB" id="I3PGB6"/>
<evidence type="ECO:0000313" key="2">
    <source>
        <dbReference type="EMBL" id="AEW47931.1"/>
    </source>
</evidence>
<organism evidence="2">
    <name type="scientific">uncultured microorganism</name>
    <dbReference type="NCBI Taxonomy" id="358574"/>
    <lineage>
        <taxon>unclassified sequences</taxon>
        <taxon>environmental samples</taxon>
    </lineage>
</organism>
<dbReference type="EMBL" id="JN571491">
    <property type="protein sequence ID" value="AEW47931.1"/>
    <property type="molecule type" value="Genomic_DNA"/>
</dbReference>
<evidence type="ECO:0000256" key="1">
    <source>
        <dbReference type="SAM" id="MobiDB-lite"/>
    </source>
</evidence>
<keyword evidence="2" id="KW-0808">Transferase</keyword>
<feature type="region of interest" description="Disordered" evidence="1">
    <location>
        <begin position="1"/>
        <end position="22"/>
    </location>
</feature>
<accession>I3PGB6</accession>
<reference evidence="2" key="1">
    <citation type="journal article" date="2012" name="J. Agric. Food Chem.">
        <title>Novel xylanase from a holstein cattle rumen metagenomic library and its application in xylooligosaccharide and ferulic Acid production from wheat straw.</title>
        <authorList>
            <person name="Cheng F."/>
            <person name="Sheng J."/>
            <person name="Dong R."/>
            <person name="Meng Y."/>
            <person name="Gan L."/>
            <person name="Shen L."/>
        </authorList>
    </citation>
    <scope>NUCLEOTIDE SEQUENCE</scope>
</reference>
<protein>
    <submittedName>
        <fullName evidence="2">Hypothetical alcohol acetyltransferase</fullName>
    </submittedName>
</protein>
<sequence length="476" mass="54187">MPESSGSVKRTDPQSCTDRFRGGAVEGSGKMWYNLLVRDEEGRARIPGRAQQNVMRRQWYRLDNAALIFPAVMRKNWNNVFRVSVTLKEKVDPEILSRAAEDLLPRFPTVFVRLRTGFFWYYLETTGEAPKAEEDYAWPLTPMSRRKLKKCCIRILYYQNRIAVEFFHSVTDGTGGMAFVQNLAARYLTLKEGILIPPEGNILDPGEEPKPEETRDCFQLCGAKASVSRAEESAYRLRGNPEEDLFRHIVTGILPTDILLGKAHEQGVTVTAYLAAVMAEAVLARQREDRFPGRRRHIKITIPVNLRKTFGLNTLRNFTLAVNIGFDPRLGEYSHEEICRLMYHQLAAETIPQKMAGRVATNVDLQRSLPLRLIPLPIKTLAMRLVYAVSGESKGCLNISNMGVVTLPDVMAPYVERFDFIIGVQYSYPNNCSVVSWQGKTYISMIRGIRDSELERLFFSRLVELGIPVDIESNRR</sequence>